<dbReference type="PANTHER" id="PTHR47691">
    <property type="entry name" value="REGULATOR-RELATED"/>
    <property type="match status" value="1"/>
</dbReference>
<dbReference type="Pfam" id="PF03704">
    <property type="entry name" value="BTAD"/>
    <property type="match status" value="1"/>
</dbReference>
<dbReference type="InterPro" id="IPR011990">
    <property type="entry name" value="TPR-like_helical_dom_sf"/>
</dbReference>
<reference evidence="7" key="1">
    <citation type="journal article" date="2019" name="Int. J. Syst. Evol. Microbiol.">
        <title>The Global Catalogue of Microorganisms (GCM) 10K type strain sequencing project: providing services to taxonomists for standard genome sequencing and annotation.</title>
        <authorList>
            <consortium name="The Broad Institute Genomics Platform"/>
            <consortium name="The Broad Institute Genome Sequencing Center for Infectious Disease"/>
            <person name="Wu L."/>
            <person name="Ma J."/>
        </authorList>
    </citation>
    <scope>NUCLEOTIDE SEQUENCE [LARGE SCALE GENOMIC DNA]</scope>
    <source>
        <strain evidence="7">CGMCC 4.7329</strain>
    </source>
</reference>
<evidence type="ECO:0000259" key="5">
    <source>
        <dbReference type="PROSITE" id="PS51755"/>
    </source>
</evidence>
<comment type="similarity">
    <text evidence="1">Belongs to the AfsR/DnrI/RedD regulatory family.</text>
</comment>
<sequence>MSAQHLGPDGPPPTVAVAASHLVVGVLGVIAIRRDGALVALPGARARLLLAALAVRPGRARSAQSLVDEVWGDQPPRAPMNALHTQVSRLRALLPDGALEIGPAGYRLTLAAGSVDLTAATALARRAEDLLTTGETTASLAAIATARALWRGESGADLPDSGPAEDLRAAADQLRRDLDRTELAAHTSRGDLAAAVPLARADAAAHPLDEPAHTTLIRLLAADGRTSDALETFATYRLRLIEELGADPGPTLLALNTAVLRGDPIELPGARPSPHRSVDSRSSAGRSGQVGTSADRSGESWASADRSVESRPSAHHPADGHPSTPGVADSSTADRGVRGGNGQQLEAADGVAAPESTSRPTAVGGGIAEPARGPRASIAGGSDNPAPEGWPDVASDGWHTSPDRPSAASDRQQRSHPLTAIGLRAAPNELLGRAADLDAIAELVHRSRVTTVLGPGGTGKTRVANAVGARLVRSLPVVLVELASVQPESAGSDTATDIEVAIAHVLGLGEVVREPNGLWPGRRFDAGRLLREALAARPTLLILDNCEHVIDAAAELVADLVGACAQLTVLTTSRSPLAITAESVYPLAPLAIDAAGSPATELFSARARAVRPDVRLDPDTVARLCRTLDGLPLAIELAAARVRTMSVAEIETKLEHRFALLRSGDRAAPHRHRTLHAVIAWSWNLLDPDQQVVLRRLSRFPAGFTLSAAEVVAAGADVVDAAAAVDGLVGQSLLTVLDDPDGAGIRYRMLETVREFGAEQLAAVDAVTDGAETALVDDRMACWARKFAIGAARDYREGDQVAVVIALTAELDNLVAVLRAATDRADAPTAYSVFPVVAVLWVMRGSHLEFTGWALRLVAVPPPAPSSGDAADLQMIAHLLTCLHMLFLNGAETRPVATVRLRARRLSAHPDLDPGLRLLGRLITVRPNGFRLGRLFAEGARSPDPHVRIAAWSARASFWENAGNVAGSASDALHALADLKSADVWGTAMVCQHLAQLRGQSARYGEAVGYYQRALELMGRLRVHEEIIESRCFLASALIGSGRREQARAELDFALRQDDSGVKLVDDPAIRRNHRLSAAAMAVAELELADGDIDAGLQHYRRALALLGWPAFELTPGPGALMTSAATVSAHVLHGRADAVTDLVTQIIVTTEERLSLYFDLPQIGAVACALGSYLLATGTARNEGLELLTLARASVARQDGPSMELARHLALHRGTVGDEVMDLAVRRAAGVRRMAAATRIIELISGLRRDDNGTRPLTDRMPLR</sequence>
<dbReference type="EMBL" id="BMNE01000002">
    <property type="protein sequence ID" value="GGN73328.1"/>
    <property type="molecule type" value="Genomic_DNA"/>
</dbReference>
<dbReference type="InterPro" id="IPR003593">
    <property type="entry name" value="AAA+_ATPase"/>
</dbReference>
<dbReference type="RefSeq" id="WP_189025555.1">
    <property type="nucleotide sequence ID" value="NZ_BMNE01000002.1"/>
</dbReference>
<dbReference type="Pfam" id="PF00486">
    <property type="entry name" value="Trans_reg_C"/>
    <property type="match status" value="1"/>
</dbReference>
<feature type="DNA-binding region" description="OmpR/PhoB-type" evidence="3">
    <location>
        <begin position="12"/>
        <end position="110"/>
    </location>
</feature>
<accession>A0ABQ2KAM1</accession>
<dbReference type="SMART" id="SM00862">
    <property type="entry name" value="Trans_reg_C"/>
    <property type="match status" value="1"/>
</dbReference>
<evidence type="ECO:0000256" key="4">
    <source>
        <dbReference type="SAM" id="MobiDB-lite"/>
    </source>
</evidence>
<dbReference type="SMART" id="SM00382">
    <property type="entry name" value="AAA"/>
    <property type="match status" value="1"/>
</dbReference>
<dbReference type="PROSITE" id="PS51755">
    <property type="entry name" value="OMPR_PHOB"/>
    <property type="match status" value="1"/>
</dbReference>
<feature type="region of interest" description="Disordered" evidence="4">
    <location>
        <begin position="265"/>
        <end position="421"/>
    </location>
</feature>
<feature type="domain" description="OmpR/PhoB-type" evidence="5">
    <location>
        <begin position="12"/>
        <end position="110"/>
    </location>
</feature>
<name>A0ABQ2KAM1_9NOCA</name>
<organism evidence="6 7">
    <name type="scientific">Nocardia rhizosphaerihabitans</name>
    <dbReference type="NCBI Taxonomy" id="1691570"/>
    <lineage>
        <taxon>Bacteria</taxon>
        <taxon>Bacillati</taxon>
        <taxon>Actinomycetota</taxon>
        <taxon>Actinomycetes</taxon>
        <taxon>Mycobacteriales</taxon>
        <taxon>Nocardiaceae</taxon>
        <taxon>Nocardia</taxon>
    </lineage>
</organism>
<dbReference type="SUPFAM" id="SSF48452">
    <property type="entry name" value="TPR-like"/>
    <property type="match status" value="2"/>
</dbReference>
<evidence type="ECO:0000256" key="1">
    <source>
        <dbReference type="ARBA" id="ARBA00005820"/>
    </source>
</evidence>
<dbReference type="SUPFAM" id="SSF52540">
    <property type="entry name" value="P-loop containing nucleoside triphosphate hydrolases"/>
    <property type="match status" value="1"/>
</dbReference>
<dbReference type="Gene3D" id="3.40.50.300">
    <property type="entry name" value="P-loop containing nucleotide triphosphate hydrolases"/>
    <property type="match status" value="1"/>
</dbReference>
<dbReference type="Pfam" id="PF25872">
    <property type="entry name" value="HTH_77"/>
    <property type="match status" value="1"/>
</dbReference>
<keyword evidence="2 3" id="KW-0238">DNA-binding</keyword>
<dbReference type="InterPro" id="IPR016032">
    <property type="entry name" value="Sig_transdc_resp-reg_C-effctor"/>
</dbReference>
<dbReference type="InterPro" id="IPR027417">
    <property type="entry name" value="P-loop_NTPase"/>
</dbReference>
<evidence type="ECO:0000256" key="2">
    <source>
        <dbReference type="ARBA" id="ARBA00023125"/>
    </source>
</evidence>
<dbReference type="SMART" id="SM01043">
    <property type="entry name" value="BTAD"/>
    <property type="match status" value="1"/>
</dbReference>
<evidence type="ECO:0000256" key="3">
    <source>
        <dbReference type="PROSITE-ProRule" id="PRU01091"/>
    </source>
</evidence>
<evidence type="ECO:0000313" key="7">
    <source>
        <dbReference type="Proteomes" id="UP000658127"/>
    </source>
</evidence>
<dbReference type="Gene3D" id="1.25.40.10">
    <property type="entry name" value="Tetratricopeptide repeat domain"/>
    <property type="match status" value="2"/>
</dbReference>
<dbReference type="InterPro" id="IPR058852">
    <property type="entry name" value="HTH_77"/>
</dbReference>
<dbReference type="InterPro" id="IPR005158">
    <property type="entry name" value="BTAD"/>
</dbReference>
<gene>
    <name evidence="6" type="ORF">GCM10011610_15680</name>
</gene>
<dbReference type="Gene3D" id="1.10.10.10">
    <property type="entry name" value="Winged helix-like DNA-binding domain superfamily/Winged helix DNA-binding domain"/>
    <property type="match status" value="1"/>
</dbReference>
<dbReference type="Proteomes" id="UP000658127">
    <property type="component" value="Unassembled WGS sequence"/>
</dbReference>
<dbReference type="SUPFAM" id="SSF46894">
    <property type="entry name" value="C-terminal effector domain of the bipartite response regulators"/>
    <property type="match status" value="1"/>
</dbReference>
<feature type="compositionally biased region" description="Polar residues" evidence="4">
    <location>
        <begin position="280"/>
        <end position="295"/>
    </location>
</feature>
<evidence type="ECO:0000313" key="6">
    <source>
        <dbReference type="EMBL" id="GGN73328.1"/>
    </source>
</evidence>
<dbReference type="InterPro" id="IPR036388">
    <property type="entry name" value="WH-like_DNA-bd_sf"/>
</dbReference>
<protein>
    <recommendedName>
        <fullName evidence="5">OmpR/PhoB-type domain-containing protein</fullName>
    </recommendedName>
</protein>
<dbReference type="InterPro" id="IPR001867">
    <property type="entry name" value="OmpR/PhoB-type_DNA-bd"/>
</dbReference>
<dbReference type="PANTHER" id="PTHR47691:SF3">
    <property type="entry name" value="HTH-TYPE TRANSCRIPTIONAL REGULATOR RV0890C-RELATED"/>
    <property type="match status" value="1"/>
</dbReference>
<proteinExistence type="inferred from homology"/>
<comment type="caution">
    <text evidence="6">The sequence shown here is derived from an EMBL/GenBank/DDBJ whole genome shotgun (WGS) entry which is preliminary data.</text>
</comment>
<keyword evidence="7" id="KW-1185">Reference proteome</keyword>